<dbReference type="InterPro" id="IPR036569">
    <property type="entry name" value="RpiB_LacA_LacB_sf"/>
</dbReference>
<dbReference type="Proteomes" id="UP001232493">
    <property type="component" value="Chromosome"/>
</dbReference>
<evidence type="ECO:0000313" key="3">
    <source>
        <dbReference type="Proteomes" id="UP001232493"/>
    </source>
</evidence>
<keyword evidence="2" id="KW-0413">Isomerase</keyword>
<protein>
    <submittedName>
        <fullName evidence="2">RpiB/LacA/LacB family sugar-phosphate isomerase</fullName>
    </submittedName>
</protein>
<gene>
    <name evidence="2" type="ORF">JRV97_03435</name>
</gene>
<dbReference type="NCBIfam" id="NF004051">
    <property type="entry name" value="PRK05571.1"/>
    <property type="match status" value="1"/>
</dbReference>
<dbReference type="EMBL" id="CP069362">
    <property type="protein sequence ID" value="WGS65619.1"/>
    <property type="molecule type" value="Genomic_DNA"/>
</dbReference>
<dbReference type="SUPFAM" id="SSF89623">
    <property type="entry name" value="Ribose/Galactose isomerase RpiB/AlsB"/>
    <property type="match status" value="1"/>
</dbReference>
<dbReference type="PANTHER" id="PTHR30345">
    <property type="entry name" value="RIBOSE-5-PHOSPHATE ISOMERASE B"/>
    <property type="match status" value="1"/>
</dbReference>
<dbReference type="Pfam" id="PF02502">
    <property type="entry name" value="LacAB_rpiB"/>
    <property type="match status" value="1"/>
</dbReference>
<sequence>MKKIIIGSDKSGFTLKEAIKNHLIEKGYEVEDVGMYEHEEKRAYFESAKIVASKVSSGEYERGILCCGTGMGMAIVANKFKGVYAAVVESSFPAKMAKVINNANILTIGGWLIAPIQAFDMVDNWLNASFTEGFPEDRQEFLKNALNEIKKIEDENFK</sequence>
<dbReference type="PANTHER" id="PTHR30345:SF0">
    <property type="entry name" value="DNA DAMAGE-REPAIR_TOLERATION PROTEIN DRT102"/>
    <property type="match status" value="1"/>
</dbReference>
<keyword evidence="3" id="KW-1185">Reference proteome</keyword>
<organism evidence="2 3">
    <name type="scientific">Marinitoga aeolica</name>
    <dbReference type="NCBI Taxonomy" id="2809031"/>
    <lineage>
        <taxon>Bacteria</taxon>
        <taxon>Thermotogati</taxon>
        <taxon>Thermotogota</taxon>
        <taxon>Thermotogae</taxon>
        <taxon>Petrotogales</taxon>
        <taxon>Petrotogaceae</taxon>
        <taxon>Marinitoga</taxon>
    </lineage>
</organism>
<dbReference type="PIRSF" id="PIRSF005384">
    <property type="entry name" value="RpiB_LacA_B"/>
    <property type="match status" value="1"/>
</dbReference>
<evidence type="ECO:0000313" key="2">
    <source>
        <dbReference type="EMBL" id="WGS65619.1"/>
    </source>
</evidence>
<dbReference type="GO" id="GO:0016853">
    <property type="term" value="F:isomerase activity"/>
    <property type="evidence" value="ECO:0007669"/>
    <property type="project" value="UniProtKB-KW"/>
</dbReference>
<name>A0ABY8PSN6_9BACT</name>
<dbReference type="Gene3D" id="3.40.1400.10">
    <property type="entry name" value="Sugar-phosphate isomerase, RpiB/LacA/LacB"/>
    <property type="match status" value="1"/>
</dbReference>
<dbReference type="NCBIfam" id="TIGR00689">
    <property type="entry name" value="rpiB_lacA_lacB"/>
    <property type="match status" value="1"/>
</dbReference>
<dbReference type="InterPro" id="IPR003500">
    <property type="entry name" value="RpiB_LacA_LacB"/>
</dbReference>
<dbReference type="RefSeq" id="WP_205098360.1">
    <property type="nucleotide sequence ID" value="NZ_CP069362.1"/>
</dbReference>
<accession>A0ABY8PSN6</accession>
<proteinExistence type="inferred from homology"/>
<reference evidence="2 3" key="1">
    <citation type="submission" date="2021-02" db="EMBL/GenBank/DDBJ databases">
        <title>Characterization of Marinitoga sp. nov. str. BP5-C20A.</title>
        <authorList>
            <person name="Erauso G."/>
            <person name="Postec A."/>
        </authorList>
    </citation>
    <scope>NUCLEOTIDE SEQUENCE [LARGE SCALE GENOMIC DNA]</scope>
    <source>
        <strain evidence="2 3">BP5-C20A</strain>
    </source>
</reference>
<comment type="similarity">
    <text evidence="1">Belongs to the LacAB/RpiB family.</text>
</comment>
<evidence type="ECO:0000256" key="1">
    <source>
        <dbReference type="ARBA" id="ARBA00008754"/>
    </source>
</evidence>